<organism evidence="1 2">
    <name type="scientific">Phlebia brevispora</name>
    <dbReference type="NCBI Taxonomy" id="194682"/>
    <lineage>
        <taxon>Eukaryota</taxon>
        <taxon>Fungi</taxon>
        <taxon>Dikarya</taxon>
        <taxon>Basidiomycota</taxon>
        <taxon>Agaricomycotina</taxon>
        <taxon>Agaricomycetes</taxon>
        <taxon>Polyporales</taxon>
        <taxon>Meruliaceae</taxon>
        <taxon>Phlebia</taxon>
    </lineage>
</organism>
<dbReference type="Proteomes" id="UP001148662">
    <property type="component" value="Unassembled WGS sequence"/>
</dbReference>
<evidence type="ECO:0000313" key="2">
    <source>
        <dbReference type="Proteomes" id="UP001148662"/>
    </source>
</evidence>
<reference evidence="1" key="1">
    <citation type="submission" date="2022-07" db="EMBL/GenBank/DDBJ databases">
        <title>Genome Sequence of Phlebia brevispora.</title>
        <authorList>
            <person name="Buettner E."/>
        </authorList>
    </citation>
    <scope>NUCLEOTIDE SEQUENCE</scope>
    <source>
        <strain evidence="1">MPL23</strain>
    </source>
</reference>
<sequence length="69" mass="7816">MIALASYEYIIMWDVTFTLLWRRQWTKSTQANFESGRAYFPGAGEAPSTDRRNDAEESVDGGLTPVNIL</sequence>
<keyword evidence="2" id="KW-1185">Reference proteome</keyword>
<protein>
    <submittedName>
        <fullName evidence="1">Uncharacterized protein</fullName>
    </submittedName>
</protein>
<evidence type="ECO:0000313" key="1">
    <source>
        <dbReference type="EMBL" id="KAJ3543910.1"/>
    </source>
</evidence>
<accession>A0ACC1SPG2</accession>
<name>A0ACC1SPG2_9APHY</name>
<comment type="caution">
    <text evidence="1">The sequence shown here is derived from an EMBL/GenBank/DDBJ whole genome shotgun (WGS) entry which is preliminary data.</text>
</comment>
<gene>
    <name evidence="1" type="ORF">NM688_g5804</name>
</gene>
<proteinExistence type="predicted"/>
<dbReference type="EMBL" id="JANHOG010001108">
    <property type="protein sequence ID" value="KAJ3543910.1"/>
    <property type="molecule type" value="Genomic_DNA"/>
</dbReference>